<accession>A0A8J4CVJ7</accession>
<gene>
    <name evidence="1" type="ORF">Vretifemale_16486</name>
</gene>
<evidence type="ECO:0000313" key="1">
    <source>
        <dbReference type="EMBL" id="GIL88519.1"/>
    </source>
</evidence>
<evidence type="ECO:0000313" key="2">
    <source>
        <dbReference type="Proteomes" id="UP000747110"/>
    </source>
</evidence>
<reference evidence="1" key="1">
    <citation type="journal article" date="2021" name="Proc. Natl. Acad. Sci. U.S.A.">
        <title>Three genomes in the algal genus Volvox reveal the fate of a haploid sex-determining region after a transition to homothallism.</title>
        <authorList>
            <person name="Yamamoto K."/>
            <person name="Hamaji T."/>
            <person name="Kawai-Toyooka H."/>
            <person name="Matsuzaki R."/>
            <person name="Takahashi F."/>
            <person name="Nishimura Y."/>
            <person name="Kawachi M."/>
            <person name="Noguchi H."/>
            <person name="Minakuchi Y."/>
            <person name="Umen J.G."/>
            <person name="Toyoda A."/>
            <person name="Nozaki H."/>
        </authorList>
    </citation>
    <scope>NUCLEOTIDE SEQUENCE</scope>
    <source>
        <strain evidence="1">NIES-3786</strain>
    </source>
</reference>
<proteinExistence type="predicted"/>
<dbReference type="AlphaFoldDB" id="A0A8J4CVJ7"/>
<dbReference type="Proteomes" id="UP000747110">
    <property type="component" value="Unassembled WGS sequence"/>
</dbReference>
<name>A0A8J4CVJ7_9CHLO</name>
<dbReference type="EMBL" id="BNCP01000045">
    <property type="protein sequence ID" value="GIL88519.1"/>
    <property type="molecule type" value="Genomic_DNA"/>
</dbReference>
<keyword evidence="2" id="KW-1185">Reference proteome</keyword>
<dbReference type="OrthoDB" id="545535at2759"/>
<sequence length="108" mass="11886">MQHQFSARRKGMMEFTHISKSGGTSFCRLAVDNGCQSDTEWNCLVDAFGDDPSLLMRYEYLVLSASCSRARRSMSSRAAKSAGRTSSPYARSACVSGQTICTAINYYS</sequence>
<organism evidence="1 2">
    <name type="scientific">Volvox reticuliferus</name>
    <dbReference type="NCBI Taxonomy" id="1737510"/>
    <lineage>
        <taxon>Eukaryota</taxon>
        <taxon>Viridiplantae</taxon>
        <taxon>Chlorophyta</taxon>
        <taxon>core chlorophytes</taxon>
        <taxon>Chlorophyceae</taxon>
        <taxon>CS clade</taxon>
        <taxon>Chlamydomonadales</taxon>
        <taxon>Volvocaceae</taxon>
        <taxon>Volvox</taxon>
    </lineage>
</organism>
<comment type="caution">
    <text evidence="1">The sequence shown here is derived from an EMBL/GenBank/DDBJ whole genome shotgun (WGS) entry which is preliminary data.</text>
</comment>
<protein>
    <submittedName>
        <fullName evidence="1">Uncharacterized protein</fullName>
    </submittedName>
</protein>